<protein>
    <submittedName>
        <fullName evidence="2 3">Uncharacterized protein</fullName>
    </submittedName>
</protein>
<name>A0A2K1JQ60_PHYPA</name>
<proteinExistence type="predicted"/>
<evidence type="ECO:0000313" key="3">
    <source>
        <dbReference type="EnsemblPlants" id="PAC:32974004.CDS.1"/>
    </source>
</evidence>
<keyword evidence="1" id="KW-1133">Transmembrane helix</keyword>
<evidence type="ECO:0000313" key="4">
    <source>
        <dbReference type="Proteomes" id="UP000006727"/>
    </source>
</evidence>
<dbReference type="EMBL" id="ABEU02000012">
    <property type="protein sequence ID" value="PNR43678.1"/>
    <property type="molecule type" value="Genomic_DNA"/>
</dbReference>
<dbReference type="Gramene" id="Pp3c12_9961V3.1">
    <property type="protein sequence ID" value="PAC:32974004.CDS.1"/>
    <property type="gene ID" value="Pp3c12_9961"/>
</dbReference>
<feature type="transmembrane region" description="Helical" evidence="1">
    <location>
        <begin position="31"/>
        <end position="49"/>
    </location>
</feature>
<dbReference type="AlphaFoldDB" id="A0A2K1JQ60"/>
<accession>A0A2K1JQ60</accession>
<dbReference type="EnsemblPlants" id="Pp3c12_9961V3.1">
    <property type="protein sequence ID" value="PAC:32974004.CDS.1"/>
    <property type="gene ID" value="Pp3c12_9961"/>
</dbReference>
<keyword evidence="4" id="KW-1185">Reference proteome</keyword>
<reference evidence="2 4" key="2">
    <citation type="journal article" date="2018" name="Plant J.">
        <title>The Physcomitrella patens chromosome-scale assembly reveals moss genome structure and evolution.</title>
        <authorList>
            <person name="Lang D."/>
            <person name="Ullrich K.K."/>
            <person name="Murat F."/>
            <person name="Fuchs J."/>
            <person name="Jenkins J."/>
            <person name="Haas F.B."/>
            <person name="Piednoel M."/>
            <person name="Gundlach H."/>
            <person name="Van Bel M."/>
            <person name="Meyberg R."/>
            <person name="Vives C."/>
            <person name="Morata J."/>
            <person name="Symeonidi A."/>
            <person name="Hiss M."/>
            <person name="Muchero W."/>
            <person name="Kamisugi Y."/>
            <person name="Saleh O."/>
            <person name="Blanc G."/>
            <person name="Decker E.L."/>
            <person name="van Gessel N."/>
            <person name="Grimwood J."/>
            <person name="Hayes R.D."/>
            <person name="Graham S.W."/>
            <person name="Gunter L.E."/>
            <person name="McDaniel S.F."/>
            <person name="Hoernstein S.N.W."/>
            <person name="Larsson A."/>
            <person name="Li F.W."/>
            <person name="Perroud P.F."/>
            <person name="Phillips J."/>
            <person name="Ranjan P."/>
            <person name="Rokshar D.S."/>
            <person name="Rothfels C.J."/>
            <person name="Schneider L."/>
            <person name="Shu S."/>
            <person name="Stevenson D.W."/>
            <person name="Thummler F."/>
            <person name="Tillich M."/>
            <person name="Villarreal Aguilar J.C."/>
            <person name="Widiez T."/>
            <person name="Wong G.K."/>
            <person name="Wymore A."/>
            <person name="Zhang Y."/>
            <person name="Zimmer A.D."/>
            <person name="Quatrano R.S."/>
            <person name="Mayer K.F.X."/>
            <person name="Goodstein D."/>
            <person name="Casacuberta J.M."/>
            <person name="Vandepoele K."/>
            <person name="Reski R."/>
            <person name="Cuming A.C."/>
            <person name="Tuskan G.A."/>
            <person name="Maumus F."/>
            <person name="Salse J."/>
            <person name="Schmutz J."/>
            <person name="Rensing S.A."/>
        </authorList>
    </citation>
    <scope>NUCLEOTIDE SEQUENCE [LARGE SCALE GENOMIC DNA]</scope>
    <source>
        <strain evidence="3 4">cv. Gransden 2004</strain>
    </source>
</reference>
<organism evidence="2">
    <name type="scientific">Physcomitrium patens</name>
    <name type="common">Spreading-leaved earth moss</name>
    <name type="synonym">Physcomitrella patens</name>
    <dbReference type="NCBI Taxonomy" id="3218"/>
    <lineage>
        <taxon>Eukaryota</taxon>
        <taxon>Viridiplantae</taxon>
        <taxon>Streptophyta</taxon>
        <taxon>Embryophyta</taxon>
        <taxon>Bryophyta</taxon>
        <taxon>Bryophytina</taxon>
        <taxon>Bryopsida</taxon>
        <taxon>Funariidae</taxon>
        <taxon>Funariales</taxon>
        <taxon>Funariaceae</taxon>
        <taxon>Physcomitrium</taxon>
    </lineage>
</organism>
<keyword evidence="1" id="KW-0472">Membrane</keyword>
<sequence>MLRHIRLFSYSNFHSPCHLLNLYVHKSMHEYIYIYIYICIYTLFIFICSSKGDVPTLRFQGKVLQQQFSFKPKQSRKAVTVTTLMPGRQSWNISSFMLQDTQFRTLAFASFGGTMELKTCS</sequence>
<evidence type="ECO:0000313" key="2">
    <source>
        <dbReference type="EMBL" id="PNR43678.1"/>
    </source>
</evidence>
<dbReference type="InParanoid" id="A0A2K1JQ60"/>
<dbReference type="Proteomes" id="UP000006727">
    <property type="component" value="Chromosome 12"/>
</dbReference>
<evidence type="ECO:0000256" key="1">
    <source>
        <dbReference type="SAM" id="Phobius"/>
    </source>
</evidence>
<gene>
    <name evidence="2" type="ORF">PHYPA_016060</name>
</gene>
<keyword evidence="1" id="KW-0812">Transmembrane</keyword>
<reference evidence="3" key="3">
    <citation type="submission" date="2020-12" db="UniProtKB">
        <authorList>
            <consortium name="EnsemblPlants"/>
        </authorList>
    </citation>
    <scope>IDENTIFICATION</scope>
</reference>
<reference evidence="2 4" key="1">
    <citation type="journal article" date="2008" name="Science">
        <title>The Physcomitrella genome reveals evolutionary insights into the conquest of land by plants.</title>
        <authorList>
            <person name="Rensing S."/>
            <person name="Lang D."/>
            <person name="Zimmer A."/>
            <person name="Terry A."/>
            <person name="Salamov A."/>
            <person name="Shapiro H."/>
            <person name="Nishiyama T."/>
            <person name="Perroud P.-F."/>
            <person name="Lindquist E."/>
            <person name="Kamisugi Y."/>
            <person name="Tanahashi T."/>
            <person name="Sakakibara K."/>
            <person name="Fujita T."/>
            <person name="Oishi K."/>
            <person name="Shin-I T."/>
            <person name="Kuroki Y."/>
            <person name="Toyoda A."/>
            <person name="Suzuki Y."/>
            <person name="Hashimoto A."/>
            <person name="Yamaguchi K."/>
            <person name="Sugano A."/>
            <person name="Kohara Y."/>
            <person name="Fujiyama A."/>
            <person name="Anterola A."/>
            <person name="Aoki S."/>
            <person name="Ashton N."/>
            <person name="Barbazuk W.B."/>
            <person name="Barker E."/>
            <person name="Bennetzen J."/>
            <person name="Bezanilla M."/>
            <person name="Blankenship R."/>
            <person name="Cho S.H."/>
            <person name="Dutcher S."/>
            <person name="Estelle M."/>
            <person name="Fawcett J.A."/>
            <person name="Gundlach H."/>
            <person name="Hanada K."/>
            <person name="Heyl A."/>
            <person name="Hicks K.A."/>
            <person name="Hugh J."/>
            <person name="Lohr M."/>
            <person name="Mayer K."/>
            <person name="Melkozernov A."/>
            <person name="Murata T."/>
            <person name="Nelson D."/>
            <person name="Pils B."/>
            <person name="Prigge M."/>
            <person name="Reiss B."/>
            <person name="Renner T."/>
            <person name="Rombauts S."/>
            <person name="Rushton P."/>
            <person name="Sanderfoot A."/>
            <person name="Schween G."/>
            <person name="Shiu S.-H."/>
            <person name="Stueber K."/>
            <person name="Theodoulou F.L."/>
            <person name="Tu H."/>
            <person name="Van de Peer Y."/>
            <person name="Verrier P.J."/>
            <person name="Waters E."/>
            <person name="Wood A."/>
            <person name="Yang L."/>
            <person name="Cove D."/>
            <person name="Cuming A."/>
            <person name="Hasebe M."/>
            <person name="Lucas S."/>
            <person name="Mishler D.B."/>
            <person name="Reski R."/>
            <person name="Grigoriev I."/>
            <person name="Quatrano R.S."/>
            <person name="Boore J.L."/>
        </authorList>
    </citation>
    <scope>NUCLEOTIDE SEQUENCE [LARGE SCALE GENOMIC DNA]</scope>
    <source>
        <strain evidence="3 4">cv. Gransden 2004</strain>
    </source>
</reference>